<dbReference type="PRINTS" id="PR00035">
    <property type="entry name" value="HTHGNTR"/>
</dbReference>
<dbReference type="GO" id="GO:0003677">
    <property type="term" value="F:DNA binding"/>
    <property type="evidence" value="ECO:0007669"/>
    <property type="project" value="UniProtKB-KW"/>
</dbReference>
<dbReference type="GO" id="GO:0003700">
    <property type="term" value="F:DNA-binding transcription factor activity"/>
    <property type="evidence" value="ECO:0007669"/>
    <property type="project" value="InterPro"/>
</dbReference>
<dbReference type="PROSITE" id="PS50949">
    <property type="entry name" value="HTH_GNTR"/>
    <property type="match status" value="1"/>
</dbReference>
<dbReference type="InterPro" id="IPR036388">
    <property type="entry name" value="WH-like_DNA-bd_sf"/>
</dbReference>
<dbReference type="EMBL" id="LAVA02000070">
    <property type="protein sequence ID" value="OIJ64828.1"/>
    <property type="molecule type" value="Genomic_DNA"/>
</dbReference>
<dbReference type="STRING" id="1428628.WN71_026925"/>
<keyword evidence="2" id="KW-0238">DNA-binding</keyword>
<sequence length="298" mass="33360">MNEQQAGDGSGVKEFERVARELLDRIGRGVYPVGTHLPAQRELSDALGVSRVTLQRALKILAAERWIESRRGSGSRVVKSPTTSPSRAEVTGATVGDSIEAVFDWAFEQPEVSLDVYTLTSETLHWQIQAQALRIRRRQINPSSITLRMLLPAEGIPLPYPSVKDSPDDQRLRFRLDDITKQYTSLLDQSLRALRAEKLVPDVDVQIRRVKLTPTFKLYVFNRTVAVMGPYEVVERDIELDDGDVTALDVLGFEATLTQFGEPGNPQVAPSRFGASMRSWYESVWDRLGVPEEGPAVR</sequence>
<evidence type="ECO:0000313" key="5">
    <source>
        <dbReference type="EMBL" id="OIJ64828.1"/>
    </source>
</evidence>
<accession>A0A1J4NTF4</accession>
<dbReference type="OrthoDB" id="7363114at2"/>
<dbReference type="SUPFAM" id="SSF46785">
    <property type="entry name" value="Winged helix' DNA-binding domain"/>
    <property type="match status" value="1"/>
</dbReference>
<dbReference type="SMART" id="SM00345">
    <property type="entry name" value="HTH_GNTR"/>
    <property type="match status" value="1"/>
</dbReference>
<evidence type="ECO:0000313" key="6">
    <source>
        <dbReference type="Proteomes" id="UP000034196"/>
    </source>
</evidence>
<dbReference type="Gene3D" id="1.10.10.10">
    <property type="entry name" value="Winged helix-like DNA-binding domain superfamily/Winged helix DNA-binding domain"/>
    <property type="match status" value="1"/>
</dbReference>
<feature type="domain" description="HTH gntR-type" evidence="4">
    <location>
        <begin position="12"/>
        <end position="80"/>
    </location>
</feature>
<organism evidence="5 6">
    <name type="scientific">Streptomyces mangrovisoli</name>
    <dbReference type="NCBI Taxonomy" id="1428628"/>
    <lineage>
        <taxon>Bacteria</taxon>
        <taxon>Bacillati</taxon>
        <taxon>Actinomycetota</taxon>
        <taxon>Actinomycetes</taxon>
        <taxon>Kitasatosporales</taxon>
        <taxon>Streptomycetaceae</taxon>
        <taxon>Streptomyces</taxon>
    </lineage>
</organism>
<dbReference type="AlphaFoldDB" id="A0A1J4NTF4"/>
<reference evidence="5" key="1">
    <citation type="submission" date="2016-10" db="EMBL/GenBank/DDBJ databases">
        <title>Genome sequence of Streptomyces mangrovisoli MUSC 149.</title>
        <authorList>
            <person name="Lee L.-H."/>
            <person name="Ser H.-L."/>
        </authorList>
    </citation>
    <scope>NUCLEOTIDE SEQUENCE [LARGE SCALE GENOMIC DNA]</scope>
    <source>
        <strain evidence="5">MUSC 149</strain>
    </source>
</reference>
<dbReference type="Proteomes" id="UP000034196">
    <property type="component" value="Unassembled WGS sequence"/>
</dbReference>
<keyword evidence="3" id="KW-0804">Transcription</keyword>
<evidence type="ECO:0000256" key="3">
    <source>
        <dbReference type="ARBA" id="ARBA00023163"/>
    </source>
</evidence>
<name>A0A1J4NTF4_9ACTN</name>
<comment type="caution">
    <text evidence="5">The sequence shown here is derived from an EMBL/GenBank/DDBJ whole genome shotgun (WGS) entry which is preliminary data.</text>
</comment>
<dbReference type="PANTHER" id="PTHR44846">
    <property type="entry name" value="MANNOSYL-D-GLYCERATE TRANSPORT/METABOLISM SYSTEM REPRESSOR MNGR-RELATED"/>
    <property type="match status" value="1"/>
</dbReference>
<keyword evidence="1" id="KW-0805">Transcription regulation</keyword>
<proteinExistence type="predicted"/>
<evidence type="ECO:0000256" key="1">
    <source>
        <dbReference type="ARBA" id="ARBA00023015"/>
    </source>
</evidence>
<evidence type="ECO:0000256" key="2">
    <source>
        <dbReference type="ARBA" id="ARBA00023125"/>
    </source>
</evidence>
<keyword evidence="6" id="KW-1185">Reference proteome</keyword>
<evidence type="ECO:0000259" key="4">
    <source>
        <dbReference type="PROSITE" id="PS50949"/>
    </source>
</evidence>
<dbReference type="InterPro" id="IPR050679">
    <property type="entry name" value="Bact_HTH_transcr_reg"/>
</dbReference>
<dbReference type="InterPro" id="IPR000524">
    <property type="entry name" value="Tscrpt_reg_HTH_GntR"/>
</dbReference>
<dbReference type="InterPro" id="IPR036390">
    <property type="entry name" value="WH_DNA-bd_sf"/>
</dbReference>
<protein>
    <recommendedName>
        <fullName evidence="4">HTH gntR-type domain-containing protein</fullName>
    </recommendedName>
</protein>
<gene>
    <name evidence="5" type="ORF">WN71_026925</name>
</gene>
<dbReference type="Pfam" id="PF00392">
    <property type="entry name" value="GntR"/>
    <property type="match status" value="1"/>
</dbReference>
<dbReference type="CDD" id="cd07377">
    <property type="entry name" value="WHTH_GntR"/>
    <property type="match status" value="1"/>
</dbReference>
<dbReference type="RefSeq" id="WP_046591473.1">
    <property type="nucleotide sequence ID" value="NZ_LAVA02000070.1"/>
</dbReference>